<dbReference type="PANTHER" id="PTHR45700:SF8">
    <property type="entry name" value="HECT-TYPE E3 UBIQUITIN TRANSFERASE"/>
    <property type="match status" value="1"/>
</dbReference>
<reference evidence="8" key="1">
    <citation type="submission" date="2023-06" db="EMBL/GenBank/DDBJ databases">
        <title>Genome-scale phylogeny and comparative genomics of the fungal order Sordariales.</title>
        <authorList>
            <consortium name="Lawrence Berkeley National Laboratory"/>
            <person name="Hensen N."/>
            <person name="Bonometti L."/>
            <person name="Westerberg I."/>
            <person name="Brannstrom I.O."/>
            <person name="Guillou S."/>
            <person name="Cros-Aarteil S."/>
            <person name="Calhoun S."/>
            <person name="Haridas S."/>
            <person name="Kuo A."/>
            <person name="Mondo S."/>
            <person name="Pangilinan J."/>
            <person name="Riley R."/>
            <person name="LaButti K."/>
            <person name="Andreopoulos B."/>
            <person name="Lipzen A."/>
            <person name="Chen C."/>
            <person name="Yanf M."/>
            <person name="Daum C."/>
            <person name="Ng V."/>
            <person name="Clum A."/>
            <person name="Steindorff A."/>
            <person name="Ohm R."/>
            <person name="Martin F."/>
            <person name="Silar P."/>
            <person name="Natvig D."/>
            <person name="Lalanne C."/>
            <person name="Gautier V."/>
            <person name="Ament-velasquez S.L."/>
            <person name="Kruys A."/>
            <person name="Hutchinson M.I."/>
            <person name="Powell A.J."/>
            <person name="Barry K."/>
            <person name="Miller A.N."/>
            <person name="Grigoriev I.V."/>
            <person name="Debuchy R."/>
            <person name="Gladieux P."/>
            <person name="Thoren M.H."/>
            <person name="Johannesson H."/>
        </authorList>
    </citation>
    <scope>NUCLEOTIDE SEQUENCE</scope>
    <source>
        <strain evidence="8">SMH3187-1</strain>
    </source>
</reference>
<dbReference type="GO" id="GO:0000209">
    <property type="term" value="P:protein polyubiquitination"/>
    <property type="evidence" value="ECO:0007669"/>
    <property type="project" value="InterPro"/>
</dbReference>
<feature type="domain" description="HECT" evidence="7">
    <location>
        <begin position="969"/>
        <end position="1333"/>
    </location>
</feature>
<evidence type="ECO:0000256" key="1">
    <source>
        <dbReference type="ARBA" id="ARBA00000885"/>
    </source>
</evidence>
<dbReference type="InterPro" id="IPR035983">
    <property type="entry name" value="Hect_E3_ubiquitin_ligase"/>
</dbReference>
<dbReference type="Gene3D" id="3.30.2410.10">
    <property type="entry name" value="Hect, E3 ligase catalytic domain"/>
    <property type="match status" value="1"/>
</dbReference>
<feature type="compositionally biased region" description="Polar residues" evidence="6">
    <location>
        <begin position="362"/>
        <end position="383"/>
    </location>
</feature>
<dbReference type="Pfam" id="PF00632">
    <property type="entry name" value="HECT"/>
    <property type="match status" value="1"/>
</dbReference>
<dbReference type="Gene3D" id="3.90.1750.10">
    <property type="entry name" value="Hect, E3 ligase catalytic domains"/>
    <property type="match status" value="1"/>
</dbReference>
<dbReference type="InterPro" id="IPR032353">
    <property type="entry name" value="AZUL"/>
</dbReference>
<sequence length="1333" mass="148591">MTPDTTRSVDHSHARHGSSDLDVLVGLWEEARFPRLPCDAPNELRDLAEDVDNPKRVHVVHKASRRHNFQSIVQKYIIQLRDGCDDESCAKPTCFTFRKQNIGRAPIRRYNTTSARTLAIYLATQDNPEHGLCSAPRPPKVPPATTNSLLFLASPRDTRTSSGLSKGPSRGSGHKRNGSALEAIPIKPRSGGDAPDKKNASGGTAKPTGASENTQEPRESRDPGFVVVEKPVSTDYRSFAANVFGTVAFKMMEWLTPAAIEEMSRKASLVKKESGASDIRVGGRTAQESRGGPRPESDGTTAGKKPSREKPSVPAPTPTDLPKSRDQTDQGASDNGEKSAKSVSTPKDDRQPASLPPPAPQRRNSNAKVRTSSGPRTKRQLSVDSFAPDPSADDPFTGLLRSPRANGGSTDKISRGIKTPSSALSRPISQISSALDGVPLETMPPPKSLDTKPKLGRSQLDGAKGSESASPKDAVGSGASSDRSCSNSSTHAADDDSELGEDDIYPQTLSRLDPDVVDFMCNTIQQDGTAERHLLEPQTVTRFHNKDRQKRTLRRKTRTETAKMPNLKLEWKMFVDQTLFYVLSDPRLALESFTSQGLFYDSHTLWYCMLRMTRIAPSLVFDALWMAAGSLFAPPKSLRSSSMPKSKLFSRHEESLSDKEAGRLISICLHALVAAAPLVDDPRQLYDMSRIRSHGLILAGSGAVAQQPSELCLQYEDAFADDMALRLARRVFAALSARNLFDRLIDVNSSDGEPTSERSGEQARHVLAPLFSQLDFFSAESAYKLEFSVKERGLHERRIPILLLDWARTVMIQDWNGTPEILAEGAFGGALALIDAMYEKRHELLLGDVQFRSEYFADRLDMVQVPIAWLTHTSTWRNLHLLDFPYLFSPSTIVSYFRAINFSRMSRAYEEASSYQEKIEVISHRFNFRTHHREVLAERLPAATSKYLILDIRREEVLQDAFDQLWRREERELTKPFKVHLGGSLGENGSDLGGVSQEFFRIAIAQALNPDFGAFAVDERTRMTWFVPGSVEPEWKFELVGLLVSLALYNGLTLPVTFPRALYRKLLGEPVCNLHHIEDGWGPLAAGLTTLLEWDEKDGLVEDVFARTYEFSAEVYGQHVTREMRPPPLDDWPQFPDISWASTSNPAPHEGNPGGDDEAPMVTNANRHAYVADYVTWLTDVSVRRQYQAFERGFLRCLHSKSLWLLTPAILQSMVEGVQEIDLGELQRYTRYEGWDASHRSVKDFWSIVMGYDDEQKRKLLEFVTASDRVPVGGAKNIMFVLQRHGEESEPNARLPTSYTCFGTLLLPEYKSREMMREKLAMALENSQGFGFA</sequence>
<keyword evidence="4 5" id="KW-0833">Ubl conjugation pathway</keyword>
<proteinExistence type="predicted"/>
<dbReference type="Pfam" id="PF16558">
    <property type="entry name" value="AZUL"/>
    <property type="match status" value="1"/>
</dbReference>
<dbReference type="InterPro" id="IPR044611">
    <property type="entry name" value="E3A/B/C-like"/>
</dbReference>
<dbReference type="EMBL" id="JAUKUD010000005">
    <property type="protein sequence ID" value="KAK0743237.1"/>
    <property type="molecule type" value="Genomic_DNA"/>
</dbReference>
<evidence type="ECO:0000313" key="8">
    <source>
        <dbReference type="EMBL" id="KAK0743237.1"/>
    </source>
</evidence>
<evidence type="ECO:0000256" key="5">
    <source>
        <dbReference type="PROSITE-ProRule" id="PRU00104"/>
    </source>
</evidence>
<feature type="compositionally biased region" description="Polar residues" evidence="6">
    <location>
        <begin position="478"/>
        <end position="491"/>
    </location>
</feature>
<comment type="caution">
    <text evidence="8">The sequence shown here is derived from an EMBL/GenBank/DDBJ whole genome shotgun (WGS) entry which is preliminary data.</text>
</comment>
<evidence type="ECO:0000256" key="6">
    <source>
        <dbReference type="SAM" id="MobiDB-lite"/>
    </source>
</evidence>
<dbReference type="InterPro" id="IPR042556">
    <property type="entry name" value="AZUL_sf"/>
</dbReference>
<evidence type="ECO:0000256" key="3">
    <source>
        <dbReference type="ARBA" id="ARBA00022679"/>
    </source>
</evidence>
<dbReference type="Gene3D" id="3.30.2160.10">
    <property type="entry name" value="Hect, E3 ligase catalytic domain"/>
    <property type="match status" value="1"/>
</dbReference>
<feature type="region of interest" description="Disordered" evidence="6">
    <location>
        <begin position="153"/>
        <end position="225"/>
    </location>
</feature>
<organism evidence="8 9">
    <name type="scientific">Schizothecium vesticola</name>
    <dbReference type="NCBI Taxonomy" id="314040"/>
    <lineage>
        <taxon>Eukaryota</taxon>
        <taxon>Fungi</taxon>
        <taxon>Dikarya</taxon>
        <taxon>Ascomycota</taxon>
        <taxon>Pezizomycotina</taxon>
        <taxon>Sordariomycetes</taxon>
        <taxon>Sordariomycetidae</taxon>
        <taxon>Sordariales</taxon>
        <taxon>Schizotheciaceae</taxon>
        <taxon>Schizothecium</taxon>
    </lineage>
</organism>
<dbReference type="Proteomes" id="UP001172155">
    <property type="component" value="Unassembled WGS sequence"/>
</dbReference>
<dbReference type="GO" id="GO:0061630">
    <property type="term" value="F:ubiquitin protein ligase activity"/>
    <property type="evidence" value="ECO:0007669"/>
    <property type="project" value="UniProtKB-EC"/>
</dbReference>
<dbReference type="EC" id="2.3.2.26" evidence="2"/>
<feature type="active site" description="Glycyl thioester intermediate" evidence="5">
    <location>
        <position position="1301"/>
    </location>
</feature>
<dbReference type="SUPFAM" id="SSF56204">
    <property type="entry name" value="Hect, E3 ligase catalytic domain"/>
    <property type="match status" value="1"/>
</dbReference>
<dbReference type="SMART" id="SM00119">
    <property type="entry name" value="HECTc"/>
    <property type="match status" value="1"/>
</dbReference>
<feature type="region of interest" description="Disordered" evidence="6">
    <location>
        <begin position="270"/>
        <end position="502"/>
    </location>
</feature>
<protein>
    <recommendedName>
        <fullName evidence="2">HECT-type E3 ubiquitin transferase</fullName>
        <ecNumber evidence="2">2.3.2.26</ecNumber>
    </recommendedName>
</protein>
<dbReference type="PANTHER" id="PTHR45700">
    <property type="entry name" value="UBIQUITIN-PROTEIN LIGASE E3C"/>
    <property type="match status" value="1"/>
</dbReference>
<evidence type="ECO:0000313" key="9">
    <source>
        <dbReference type="Proteomes" id="UP001172155"/>
    </source>
</evidence>
<name>A0AA40K2H4_9PEZI</name>
<accession>A0AA40K2H4</accession>
<feature type="compositionally biased region" description="Basic and acidic residues" evidence="6">
    <location>
        <begin position="335"/>
        <end position="351"/>
    </location>
</feature>
<keyword evidence="3" id="KW-0808">Transferase</keyword>
<feature type="compositionally biased region" description="Low complexity" evidence="6">
    <location>
        <begin position="384"/>
        <end position="396"/>
    </location>
</feature>
<keyword evidence="9" id="KW-1185">Reference proteome</keyword>
<dbReference type="Gene3D" id="6.10.130.10">
    <property type="entry name" value="Ubiquitin-protein ligase E3A, N-terminal zinc-binding domain (AZUL)"/>
    <property type="match status" value="1"/>
</dbReference>
<dbReference type="PROSITE" id="PS50237">
    <property type="entry name" value="HECT"/>
    <property type="match status" value="1"/>
</dbReference>
<evidence type="ECO:0000256" key="2">
    <source>
        <dbReference type="ARBA" id="ARBA00012485"/>
    </source>
</evidence>
<dbReference type="InterPro" id="IPR000569">
    <property type="entry name" value="HECT_dom"/>
</dbReference>
<feature type="compositionally biased region" description="Polar residues" evidence="6">
    <location>
        <begin position="419"/>
        <end position="433"/>
    </location>
</feature>
<evidence type="ECO:0000259" key="7">
    <source>
        <dbReference type="PROSITE" id="PS50237"/>
    </source>
</evidence>
<comment type="catalytic activity">
    <reaction evidence="1">
        <text>S-ubiquitinyl-[E2 ubiquitin-conjugating enzyme]-L-cysteine + [acceptor protein]-L-lysine = [E2 ubiquitin-conjugating enzyme]-L-cysteine + N(6)-ubiquitinyl-[acceptor protein]-L-lysine.</text>
        <dbReference type="EC" id="2.3.2.26"/>
    </reaction>
</comment>
<gene>
    <name evidence="8" type="ORF">B0T18DRAFT_328805</name>
</gene>
<evidence type="ECO:0000256" key="4">
    <source>
        <dbReference type="ARBA" id="ARBA00022786"/>
    </source>
</evidence>
<dbReference type="FunFam" id="3.30.2410.10:FF:000003">
    <property type="entry name" value="probable E3 ubiquitin-protein ligase HERC4 isoform X1"/>
    <property type="match status" value="1"/>
</dbReference>